<evidence type="ECO:0000259" key="1">
    <source>
        <dbReference type="PROSITE" id="PS50181"/>
    </source>
</evidence>
<dbReference type="InterPro" id="IPR036047">
    <property type="entry name" value="F-box-like_dom_sf"/>
</dbReference>
<dbReference type="SUPFAM" id="SSF81383">
    <property type="entry name" value="F-box domain"/>
    <property type="match status" value="1"/>
</dbReference>
<dbReference type="Pfam" id="PF12937">
    <property type="entry name" value="F-box-like"/>
    <property type="match status" value="1"/>
</dbReference>
<sequence length="792" mass="89789">MTQAAGSSPSRDNATPLSLSLLELLPDELVQLIASFLPTSDLKSLALVSRSTYTHSVTLLWRDICLVDTFKLHAKNSGCRMFGDRGEGEPDDHDDTPIIQKLYILAKNPFLASKVQVVTHRCHLPTPNIFRGLPRLFFNGQHLSQDVRLHHLLLHVIRNLVNVHTLRIVFGHWHITRLLLEGLFSPSRPRHVPIRRLWLESCSVRGVRLPDCTGLESLRLRRIRIDDEFNTYPAFRLSRGGWSVPLHNGVGGFHYTTIESNMYPPSVTQYTFEYLSTKASEFDAAIWERLPEVNRFAHDTLGVGEIAEAKTEPLSSILHLVIPSASTLTKLNLDWILWRTTEDEASNNRALGLLDMLAGLRFPHLRAFQMRNAVEYHTKLPNGVYLLESKFLEFLENHPRIQCLAWPLDRFYSHAKPSPDIVLRARKLVSDLGTALVDLRIDTYYEGDGESVTDESTDIIEQEARARRRKFISEFAPHMTKIRQIKLEGGIPRDEKREILRALHFCPLEKIVLIGVSFTVGNTWGHKGEALASLDESEAQTDNNLEEEDFDAIRSSYALPAEVPDDFVFEPSYGWPPSPPFLHTIASHHASTVTELKLCGYLGSPILSHWTPITGPLLFPLRNFHNLQQLVISFWLITTFEGERRDTEIIQSWLDTRSPSSTALVVVTPPASPTPLPVVAPGTMPQGPNPAARPQQFNRWAAILKTEFSPSKLAYRVAADIGPFISSVAKQRKGGVRVRASFCLGQQQQQANDIFDLDIRIGARDQVLEFLGPREEGEKLRWWEKLESRRWF</sequence>
<gene>
    <name evidence="2" type="ORF">CC78DRAFT_587205</name>
</gene>
<dbReference type="Proteomes" id="UP000800093">
    <property type="component" value="Unassembled WGS sequence"/>
</dbReference>
<proteinExistence type="predicted"/>
<keyword evidence="3" id="KW-1185">Reference proteome</keyword>
<dbReference type="EMBL" id="ML986767">
    <property type="protein sequence ID" value="KAF2258357.1"/>
    <property type="molecule type" value="Genomic_DNA"/>
</dbReference>
<organism evidence="2 3">
    <name type="scientific">Lojkania enalia</name>
    <dbReference type="NCBI Taxonomy" id="147567"/>
    <lineage>
        <taxon>Eukaryota</taxon>
        <taxon>Fungi</taxon>
        <taxon>Dikarya</taxon>
        <taxon>Ascomycota</taxon>
        <taxon>Pezizomycotina</taxon>
        <taxon>Dothideomycetes</taxon>
        <taxon>Pleosporomycetidae</taxon>
        <taxon>Pleosporales</taxon>
        <taxon>Pleosporales incertae sedis</taxon>
        <taxon>Lojkania</taxon>
    </lineage>
</organism>
<feature type="domain" description="F-box" evidence="1">
    <location>
        <begin position="19"/>
        <end position="64"/>
    </location>
</feature>
<dbReference type="InterPro" id="IPR001810">
    <property type="entry name" value="F-box_dom"/>
</dbReference>
<dbReference type="PROSITE" id="PS50181">
    <property type="entry name" value="FBOX"/>
    <property type="match status" value="1"/>
</dbReference>
<evidence type="ECO:0000313" key="2">
    <source>
        <dbReference type="EMBL" id="KAF2258357.1"/>
    </source>
</evidence>
<protein>
    <recommendedName>
        <fullName evidence="1">F-box domain-containing protein</fullName>
    </recommendedName>
</protein>
<dbReference type="OrthoDB" id="47801at2759"/>
<name>A0A9P4MXK7_9PLEO</name>
<evidence type="ECO:0000313" key="3">
    <source>
        <dbReference type="Proteomes" id="UP000800093"/>
    </source>
</evidence>
<comment type="caution">
    <text evidence="2">The sequence shown here is derived from an EMBL/GenBank/DDBJ whole genome shotgun (WGS) entry which is preliminary data.</text>
</comment>
<dbReference type="AlphaFoldDB" id="A0A9P4MXK7"/>
<accession>A0A9P4MXK7</accession>
<reference evidence="3" key="1">
    <citation type="journal article" date="2020" name="Stud. Mycol.">
        <title>101 Dothideomycetes genomes: A test case for predicting lifestyles and emergence of pathogens.</title>
        <authorList>
            <person name="Haridas S."/>
            <person name="Albert R."/>
            <person name="Binder M."/>
            <person name="Bloem J."/>
            <person name="LaButti K."/>
            <person name="Salamov A."/>
            <person name="Andreopoulos B."/>
            <person name="Baker S."/>
            <person name="Barry K."/>
            <person name="Bills G."/>
            <person name="Bluhm B."/>
            <person name="Cannon C."/>
            <person name="Castanera R."/>
            <person name="Culley D."/>
            <person name="Daum C."/>
            <person name="Ezra D."/>
            <person name="Gonzalez J."/>
            <person name="Henrissat B."/>
            <person name="Kuo A."/>
            <person name="Liang C."/>
            <person name="Lipzen A."/>
            <person name="Lutzoni F."/>
            <person name="Magnuson J."/>
            <person name="Mondo S."/>
            <person name="Nolan M."/>
            <person name="Ohm R."/>
            <person name="Pangilinan J."/>
            <person name="Park H.-J."/>
            <person name="Ramirez L."/>
            <person name="Alfaro M."/>
            <person name="Sun H."/>
            <person name="Tritt A."/>
            <person name="Yoshinaga Y."/>
            <person name="Zwiers L.-H."/>
            <person name="Turgeon B."/>
            <person name="Goodwin S."/>
            <person name="Spatafora J."/>
            <person name="Crous P."/>
            <person name="Grigoriev I."/>
        </authorList>
    </citation>
    <scope>NUCLEOTIDE SEQUENCE [LARGE SCALE GENOMIC DNA]</scope>
    <source>
        <strain evidence="3">CBS 304.66</strain>
    </source>
</reference>